<comment type="caution">
    <text evidence="8">The sequence shown here is derived from an EMBL/GenBank/DDBJ whole genome shotgun (WGS) entry which is preliminary data.</text>
</comment>
<sequence length="183" mass="20115">MTGNIVARRYARALFSIGKKAGAKELDSFGQELASLAKAIESTPELGKVFRNPIFSQEEKHAVIEKVLENVKASTTVRNFCFLLAEKGRLALIPDIQAFYNILLDAEQGVVRGELVTAVELPKAKRDEVKTQLEKQANQKLILDFSVNKGILGGVLLKIGDQVLDASLRAQLGILKENIKRGE</sequence>
<dbReference type="SUPFAM" id="SSF47928">
    <property type="entry name" value="N-terminal domain of the delta subunit of the F1F0-ATP synthase"/>
    <property type="match status" value="1"/>
</dbReference>
<keyword evidence="7" id="KW-0139">CF(1)</keyword>
<keyword evidence="7" id="KW-1003">Cell membrane</keyword>
<evidence type="ECO:0000256" key="5">
    <source>
        <dbReference type="ARBA" id="ARBA00023136"/>
    </source>
</evidence>
<dbReference type="PRINTS" id="PR00125">
    <property type="entry name" value="ATPASEDELTA"/>
</dbReference>
<evidence type="ECO:0000256" key="3">
    <source>
        <dbReference type="ARBA" id="ARBA00022781"/>
    </source>
</evidence>
<evidence type="ECO:0000256" key="6">
    <source>
        <dbReference type="ARBA" id="ARBA00023310"/>
    </source>
</evidence>
<dbReference type="PANTHER" id="PTHR11910">
    <property type="entry name" value="ATP SYNTHASE DELTA CHAIN"/>
    <property type="match status" value="1"/>
</dbReference>
<keyword evidence="3 7" id="KW-0375">Hydrogen ion transport</keyword>
<keyword evidence="6 7" id="KW-0066">ATP synthesis</keyword>
<evidence type="ECO:0000256" key="7">
    <source>
        <dbReference type="HAMAP-Rule" id="MF_01416"/>
    </source>
</evidence>
<evidence type="ECO:0000313" key="8">
    <source>
        <dbReference type="EMBL" id="GFM31979.1"/>
    </source>
</evidence>
<dbReference type="Proteomes" id="UP000503840">
    <property type="component" value="Unassembled WGS sequence"/>
</dbReference>
<dbReference type="AlphaFoldDB" id="A0A7J0BE55"/>
<gene>
    <name evidence="7 8" type="primary">atpH</name>
    <name evidence="8" type="ORF">DSM101010T_03440</name>
</gene>
<protein>
    <recommendedName>
        <fullName evidence="7">ATP synthase subunit delta</fullName>
    </recommendedName>
    <alternativeName>
        <fullName evidence="7">ATP synthase F(1) sector subunit delta</fullName>
    </alternativeName>
    <alternativeName>
        <fullName evidence="7">F-type ATPase subunit delta</fullName>
        <shortName evidence="7">F-ATPase subunit delta</shortName>
    </alternativeName>
</protein>
<keyword evidence="5 7" id="KW-0472">Membrane</keyword>
<comment type="similarity">
    <text evidence="7">Belongs to the ATPase delta chain family.</text>
</comment>
<dbReference type="GO" id="GO:0045259">
    <property type="term" value="C:proton-transporting ATP synthase complex"/>
    <property type="evidence" value="ECO:0007669"/>
    <property type="project" value="UniProtKB-KW"/>
</dbReference>
<dbReference type="GO" id="GO:0046933">
    <property type="term" value="F:proton-transporting ATP synthase activity, rotational mechanism"/>
    <property type="evidence" value="ECO:0007669"/>
    <property type="project" value="UniProtKB-UniRule"/>
</dbReference>
<evidence type="ECO:0000256" key="4">
    <source>
        <dbReference type="ARBA" id="ARBA00023065"/>
    </source>
</evidence>
<comment type="function">
    <text evidence="7">F(1)F(0) ATP synthase produces ATP from ADP in the presence of a proton or sodium gradient. F-type ATPases consist of two structural domains, F(1) containing the extramembraneous catalytic core and F(0) containing the membrane proton channel, linked together by a central stalk and a peripheral stalk. During catalysis, ATP synthesis in the catalytic domain of F(1) is coupled via a rotary mechanism of the central stalk subunits to proton translocation.</text>
</comment>
<name>A0A7J0BE55_9BACT</name>
<dbReference type="Pfam" id="PF00213">
    <property type="entry name" value="OSCP"/>
    <property type="match status" value="1"/>
</dbReference>
<comment type="subcellular location">
    <subcellularLocation>
        <location evidence="7">Cell membrane</location>
        <topology evidence="7">Peripheral membrane protein</topology>
    </subcellularLocation>
    <subcellularLocation>
        <location evidence="1">Membrane</location>
    </subcellularLocation>
</comment>
<dbReference type="EMBL" id="BLVO01000004">
    <property type="protein sequence ID" value="GFM31979.1"/>
    <property type="molecule type" value="Genomic_DNA"/>
</dbReference>
<dbReference type="InterPro" id="IPR000711">
    <property type="entry name" value="ATPase_OSCP/dsu"/>
</dbReference>
<evidence type="ECO:0000256" key="1">
    <source>
        <dbReference type="ARBA" id="ARBA00004370"/>
    </source>
</evidence>
<dbReference type="GO" id="GO:0005886">
    <property type="term" value="C:plasma membrane"/>
    <property type="evidence" value="ECO:0007669"/>
    <property type="project" value="UniProtKB-SubCell"/>
</dbReference>
<dbReference type="HAMAP" id="MF_01416">
    <property type="entry name" value="ATP_synth_delta_bact"/>
    <property type="match status" value="1"/>
</dbReference>
<evidence type="ECO:0000313" key="9">
    <source>
        <dbReference type="Proteomes" id="UP000503840"/>
    </source>
</evidence>
<dbReference type="NCBIfam" id="TIGR01145">
    <property type="entry name" value="ATP_synt_delta"/>
    <property type="match status" value="1"/>
</dbReference>
<comment type="function">
    <text evidence="7">This protein is part of the stalk that links CF(0) to CF(1). It either transmits conformational changes from CF(0) to CF(1) or is implicated in proton conduction.</text>
</comment>
<organism evidence="8 9">
    <name type="scientific">Desulfovibrio subterraneus</name>
    <dbReference type="NCBI Taxonomy" id="2718620"/>
    <lineage>
        <taxon>Bacteria</taxon>
        <taxon>Pseudomonadati</taxon>
        <taxon>Thermodesulfobacteriota</taxon>
        <taxon>Desulfovibrionia</taxon>
        <taxon>Desulfovibrionales</taxon>
        <taxon>Desulfovibrionaceae</taxon>
        <taxon>Desulfovibrio</taxon>
    </lineage>
</organism>
<dbReference type="Gene3D" id="1.10.520.20">
    <property type="entry name" value="N-terminal domain of the delta subunit of the F1F0-ATP synthase"/>
    <property type="match status" value="1"/>
</dbReference>
<keyword evidence="2 7" id="KW-0813">Transport</keyword>
<keyword evidence="9" id="KW-1185">Reference proteome</keyword>
<keyword evidence="4 7" id="KW-0406">Ion transport</keyword>
<proteinExistence type="inferred from homology"/>
<dbReference type="RefSeq" id="WP_174403665.1">
    <property type="nucleotide sequence ID" value="NZ_BLVO01000004.1"/>
</dbReference>
<evidence type="ECO:0000256" key="2">
    <source>
        <dbReference type="ARBA" id="ARBA00022448"/>
    </source>
</evidence>
<reference evidence="8 9" key="1">
    <citation type="submission" date="2020-05" db="EMBL/GenBank/DDBJ databases">
        <title>Draft genome sequence of Desulfovibrio sp. strain HN2T.</title>
        <authorList>
            <person name="Ueno A."/>
            <person name="Tamazawa S."/>
            <person name="Tamamura S."/>
            <person name="Murakami T."/>
            <person name="Kiyama T."/>
            <person name="Inomata H."/>
            <person name="Amano Y."/>
            <person name="Miyakawa K."/>
            <person name="Tamaki H."/>
            <person name="Naganuma T."/>
            <person name="Kaneko K."/>
        </authorList>
    </citation>
    <scope>NUCLEOTIDE SEQUENCE [LARGE SCALE GENOMIC DNA]</scope>
    <source>
        <strain evidence="8 9">HN2</strain>
    </source>
</reference>
<accession>A0A7J0BE55</accession>
<dbReference type="InterPro" id="IPR026015">
    <property type="entry name" value="ATP_synth_OSCP/delta_N_sf"/>
</dbReference>